<name>A0AC35FL11_9BILA</name>
<reference evidence="2" key="1">
    <citation type="submission" date="2022-11" db="UniProtKB">
        <authorList>
            <consortium name="WormBaseParasite"/>
        </authorList>
    </citation>
    <scope>IDENTIFICATION</scope>
</reference>
<protein>
    <submittedName>
        <fullName evidence="2">Fungal lipase-like domain-containing protein</fullName>
    </submittedName>
</protein>
<accession>A0AC35FL11</accession>
<sequence>MAADKGNALFSKKSMNQLLLIFSFIGFSFAVYDESFARNKALPLSAAAYSDVPENCLANRFVNTQIKGKYRVNCDEFKGDSCFSFTAINHADKAIILSFRGSAGFMQLVSEGVDSIFTKKTVSPIGGDVSEYFYNAYQKLWDAGMKNDFLTLKNANPTYDVWITGHSLGGAMATVAASNIVKYGYVSTNKLKLYTFGQPRTGDKTYAVAHDALIPESYRLTHSRDMVPHIPPENLLSYFHHKNEVWYNNDMTIGSKHVECDADESKNCSDGLIIKLSIQDHLHYFNTDISSYGVSGCH</sequence>
<organism evidence="1 2">
    <name type="scientific">Panagrolaimus sp. PS1159</name>
    <dbReference type="NCBI Taxonomy" id="55785"/>
    <lineage>
        <taxon>Eukaryota</taxon>
        <taxon>Metazoa</taxon>
        <taxon>Ecdysozoa</taxon>
        <taxon>Nematoda</taxon>
        <taxon>Chromadorea</taxon>
        <taxon>Rhabditida</taxon>
        <taxon>Tylenchina</taxon>
        <taxon>Panagrolaimomorpha</taxon>
        <taxon>Panagrolaimoidea</taxon>
        <taxon>Panagrolaimidae</taxon>
        <taxon>Panagrolaimus</taxon>
    </lineage>
</organism>
<evidence type="ECO:0000313" key="2">
    <source>
        <dbReference type="WBParaSite" id="PS1159_v2.g18427.t1"/>
    </source>
</evidence>
<dbReference type="Proteomes" id="UP000887580">
    <property type="component" value="Unplaced"/>
</dbReference>
<evidence type="ECO:0000313" key="1">
    <source>
        <dbReference type="Proteomes" id="UP000887580"/>
    </source>
</evidence>
<dbReference type="WBParaSite" id="PS1159_v2.g18427.t1">
    <property type="protein sequence ID" value="PS1159_v2.g18427.t1"/>
    <property type="gene ID" value="PS1159_v2.g18427"/>
</dbReference>
<proteinExistence type="predicted"/>